<evidence type="ECO:0000256" key="3">
    <source>
        <dbReference type="ARBA" id="ARBA00022475"/>
    </source>
</evidence>
<feature type="transmembrane region" description="Helical" evidence="9">
    <location>
        <begin position="39"/>
        <end position="56"/>
    </location>
</feature>
<dbReference type="EMBL" id="LAZR01002779">
    <property type="protein sequence ID" value="KKN25728.1"/>
    <property type="molecule type" value="Genomic_DNA"/>
</dbReference>
<evidence type="ECO:0008006" key="11">
    <source>
        <dbReference type="Google" id="ProtNLM"/>
    </source>
</evidence>
<organism evidence="10">
    <name type="scientific">marine sediment metagenome</name>
    <dbReference type="NCBI Taxonomy" id="412755"/>
    <lineage>
        <taxon>unclassified sequences</taxon>
        <taxon>metagenomes</taxon>
        <taxon>ecological metagenomes</taxon>
    </lineage>
</organism>
<evidence type="ECO:0000313" key="10">
    <source>
        <dbReference type="EMBL" id="KKN25728.1"/>
    </source>
</evidence>
<dbReference type="GO" id="GO:0005886">
    <property type="term" value="C:plasma membrane"/>
    <property type="evidence" value="ECO:0007669"/>
    <property type="project" value="UniProtKB-SubCell"/>
</dbReference>
<keyword evidence="3" id="KW-1003">Cell membrane</keyword>
<feature type="transmembrane region" description="Helical" evidence="9">
    <location>
        <begin position="187"/>
        <end position="209"/>
    </location>
</feature>
<feature type="transmembrane region" description="Helical" evidence="9">
    <location>
        <begin position="62"/>
        <end position="84"/>
    </location>
</feature>
<reference evidence="10" key="1">
    <citation type="journal article" date="2015" name="Nature">
        <title>Complex archaea that bridge the gap between prokaryotes and eukaryotes.</title>
        <authorList>
            <person name="Spang A."/>
            <person name="Saw J.H."/>
            <person name="Jorgensen S.L."/>
            <person name="Zaremba-Niedzwiedzka K."/>
            <person name="Martijn J."/>
            <person name="Lind A.E."/>
            <person name="van Eijk R."/>
            <person name="Schleper C."/>
            <person name="Guy L."/>
            <person name="Ettema T.J."/>
        </authorList>
    </citation>
    <scope>NUCLEOTIDE SEQUENCE</scope>
</reference>
<feature type="transmembrane region" description="Helical" evidence="9">
    <location>
        <begin position="131"/>
        <end position="158"/>
    </location>
</feature>
<evidence type="ECO:0000256" key="5">
    <source>
        <dbReference type="ARBA" id="ARBA00022970"/>
    </source>
</evidence>
<dbReference type="PANTHER" id="PTHR11795">
    <property type="entry name" value="BRANCHED-CHAIN AMINO ACID TRANSPORT SYSTEM PERMEASE PROTEIN LIVH"/>
    <property type="match status" value="1"/>
</dbReference>
<feature type="transmembrane region" description="Helical" evidence="9">
    <location>
        <begin position="263"/>
        <end position="282"/>
    </location>
</feature>
<name>A0A0F9S8M6_9ZZZZ</name>
<comment type="subcellular location">
    <subcellularLocation>
        <location evidence="1">Cell membrane</location>
        <topology evidence="1">Multi-pass membrane protein</topology>
    </subcellularLocation>
</comment>
<evidence type="ECO:0000256" key="4">
    <source>
        <dbReference type="ARBA" id="ARBA00022692"/>
    </source>
</evidence>
<dbReference type="CDD" id="cd06582">
    <property type="entry name" value="TM_PBP1_LivH_like"/>
    <property type="match status" value="1"/>
</dbReference>
<dbReference type="InterPro" id="IPR052157">
    <property type="entry name" value="BCAA_transport_permease"/>
</dbReference>
<evidence type="ECO:0000256" key="6">
    <source>
        <dbReference type="ARBA" id="ARBA00022989"/>
    </source>
</evidence>
<evidence type="ECO:0000256" key="7">
    <source>
        <dbReference type="ARBA" id="ARBA00023136"/>
    </source>
</evidence>
<protein>
    <recommendedName>
        <fullName evidence="11">Branched-chain amino acid ABC transporter permease</fullName>
    </recommendedName>
</protein>
<keyword evidence="2" id="KW-0813">Transport</keyword>
<feature type="transmembrane region" description="Helical" evidence="9">
    <location>
        <begin position="91"/>
        <end position="111"/>
    </location>
</feature>
<keyword evidence="7 9" id="KW-0472">Membrane</keyword>
<feature type="transmembrane region" description="Helical" evidence="9">
    <location>
        <begin position="6"/>
        <end position="27"/>
    </location>
</feature>
<evidence type="ECO:0000256" key="1">
    <source>
        <dbReference type="ARBA" id="ARBA00004651"/>
    </source>
</evidence>
<evidence type="ECO:0000256" key="2">
    <source>
        <dbReference type="ARBA" id="ARBA00022448"/>
    </source>
</evidence>
<dbReference type="PANTHER" id="PTHR11795:SF450">
    <property type="entry name" value="ABC TRANSPORTER PERMEASE PROTEIN"/>
    <property type="match status" value="1"/>
</dbReference>
<dbReference type="GO" id="GO:0022857">
    <property type="term" value="F:transmembrane transporter activity"/>
    <property type="evidence" value="ECO:0007669"/>
    <property type="project" value="InterPro"/>
</dbReference>
<keyword evidence="4 9" id="KW-0812">Transmembrane</keyword>
<sequence>MVVVEIIIFGSVQGAVFALLALGYSLVYGVGGILNLGHGAYYLMASYTFYLTWLIVGGFLGYFLGAIYALITASILGIVSYFFIIKPLRELPISILIGTFSVGFFIEQLVMVMVDRRLHVVPPLLNFSVNIFGITLEVSYIFIIIFSALIIILVTIFINKSKLGKSIRAVSQDREAAMLMGINAGRVLMYTVMISAMLAAIAAILFTPVDVVAPYKGWPILTSAIAVVTLGGMGSLPGSVLGAFVLGYARLATVYLLDPVYSSLIPVIIIILVLVVRPRGLFGKKEMNK</sequence>
<evidence type="ECO:0000256" key="9">
    <source>
        <dbReference type="SAM" id="Phobius"/>
    </source>
</evidence>
<comment type="similarity">
    <text evidence="8">Belongs to the binding-protein-dependent transport system permease family. LivHM subfamily.</text>
</comment>
<accession>A0A0F9S8M6</accession>
<keyword evidence="5" id="KW-0029">Amino-acid transport</keyword>
<dbReference type="GO" id="GO:0006865">
    <property type="term" value="P:amino acid transport"/>
    <property type="evidence" value="ECO:0007669"/>
    <property type="project" value="UniProtKB-KW"/>
</dbReference>
<dbReference type="InterPro" id="IPR001851">
    <property type="entry name" value="ABC_transp_permease"/>
</dbReference>
<evidence type="ECO:0000256" key="8">
    <source>
        <dbReference type="ARBA" id="ARBA00037998"/>
    </source>
</evidence>
<proteinExistence type="inferred from homology"/>
<keyword evidence="6 9" id="KW-1133">Transmembrane helix</keyword>
<comment type="caution">
    <text evidence="10">The sequence shown here is derived from an EMBL/GenBank/DDBJ whole genome shotgun (WGS) entry which is preliminary data.</text>
</comment>
<gene>
    <name evidence="10" type="ORF">LCGC14_0881850</name>
</gene>
<dbReference type="AlphaFoldDB" id="A0A0F9S8M6"/>
<dbReference type="Pfam" id="PF02653">
    <property type="entry name" value="BPD_transp_2"/>
    <property type="match status" value="1"/>
</dbReference>